<feature type="domain" description="AB hydrolase-1" evidence="4">
    <location>
        <begin position="1030"/>
        <end position="1329"/>
    </location>
</feature>
<dbReference type="OrthoDB" id="9991317at2759"/>
<feature type="compositionally biased region" description="Acidic residues" evidence="3">
    <location>
        <begin position="61"/>
        <end position="87"/>
    </location>
</feature>
<dbReference type="GO" id="GO:0006383">
    <property type="term" value="P:transcription by RNA polymerase III"/>
    <property type="evidence" value="ECO:0007669"/>
    <property type="project" value="InterPro"/>
</dbReference>
<protein>
    <recommendedName>
        <fullName evidence="4">AB hydrolase-1 domain-containing protein</fullName>
    </recommendedName>
</protein>
<dbReference type="SUPFAM" id="SSF53474">
    <property type="entry name" value="alpha/beta-Hydrolases"/>
    <property type="match status" value="1"/>
</dbReference>
<sequence length="1364" mass="153998">MSYFRSLLEAAMGDDELPAHIDEIEDQLPDSGLPDDPESESNEPVGAREGLRQRAGTNYNYDEEDEEESDDVYEPQSSQEEEEEDSDIERQLWGKSRKRRKSGRSGGSGRRGRPGRRVVASKVPPELAGVLGEANMLYASHQYDEAIALLKDFIKKAPTIPDPYHTLGMIYEDRQDRTKALQFFLIACTLTPHDAELWKRVGRIAKDEKNFDQALFCFKKASSADPKDQDALFNYAELSRERGDNRRAAEVFKKLTALLPHDLSLWIQIAEAYHCNEQEDEAVDALKMCIEKASAEPLQHHHQASKYELNAVNMLADLYITLKKFRDAIQVIHELHARYAAASHDSGVTQVEGDPGGLPLDIAVKYGICHLFERDYKTAEAMFNHLFAQDIEVFGDLYLDVADAYIALGDQDERAAEILLFLLGREEFPLEQIWIKFAECHDRLGKYAVAVEYYEKAIMYQRDMDHLNVVPELVLKAMVATRKHGEPQRGINLLEISIPEIMRPPIRPYWVNSARRRKAKDEEEKSNKRARNDQDAVVSSSRNDDDDDDSDYVDSGDGEDDDDNDEDDDNGRPAMARTHDASLSVDAMENGIRLKLLIEWGHLKKAAGEAEILCKVGIPIILTSLNQTSVRLSGRVKNTTDTAEDVVAAADSQSLGFQVLKSEYLVDISDPKQRDSFMGIVMRVAQQVVVSRALGEQEYYRLVIDVAQTLTEVGKYVAAIELLTDVNTSDKISNPELRFELRFLALVIALEFKENRMAYECARLNIMEDPSHLGYWNLFSRVIAISGVFSWHQKFLAKLLRDDPHSYPAIVLAGHQSAAWDIASLTVGELTLAHQKHPNDSLILFCIGLAFLSASMQRTINDRQHTVAKAFAFLQQYQRTRVAVESVERSGIGKEYLQLESWYNIGRAHQQLGLFHLAIPMYERVLRFFELEVKSLTDVPPEYQICRETAYNLSLIYKQRHAGAQLATLGRRSYVRGVHAAQEPNGSLARNKYQSVLEGEFPLVCGGSLPEVQIEWEQWGDSTLPGERTILVLPSFSHSSHAASNRDDPRPGWWENMIGPGKAINTSFFRVICPSVLGSPFGATSPLRNDPRTDKMYRASFPQITPADMAACHGKLLDDLGIDRVHTVIGGSMGGMQALEFAAQFPDRLERLIAIACTAQTTPGTVAFRRVQRQAILSDPQYNNGNYELGTILEGMKVARELGMTCYRSREEFDSRFDWNPTGPAHFKSLTFEVESYMEYQASKFARLYDPNCYLLLSKAMDLTNLGRGYTNLAEGVSRISSDSLIIGVLQDLLVPIQEQRTIVNILQSFGYNSELVEVDSKFGHDAMFHGQMQLDIFAPLVREYIERNLQSTLMLEQHRYSTL</sequence>
<dbReference type="Pfam" id="PF13181">
    <property type="entry name" value="TPR_8"/>
    <property type="match status" value="2"/>
</dbReference>
<dbReference type="PROSITE" id="PS50005">
    <property type="entry name" value="TPR"/>
    <property type="match status" value="4"/>
</dbReference>
<dbReference type="EMBL" id="SPLM01000144">
    <property type="protein sequence ID" value="TMW57121.1"/>
    <property type="molecule type" value="Genomic_DNA"/>
</dbReference>
<dbReference type="GO" id="GO:0000127">
    <property type="term" value="C:transcription factor TFIIIC complex"/>
    <property type="evidence" value="ECO:0007669"/>
    <property type="project" value="TreeGrafter"/>
</dbReference>
<evidence type="ECO:0000256" key="3">
    <source>
        <dbReference type="SAM" id="MobiDB-lite"/>
    </source>
</evidence>
<reference evidence="5" key="1">
    <citation type="submission" date="2019-03" db="EMBL/GenBank/DDBJ databases">
        <title>Long read genome sequence of the mycoparasitic Pythium oligandrum ATCC 38472 isolated from sugarbeet rhizosphere.</title>
        <authorList>
            <person name="Gaulin E."/>
        </authorList>
    </citation>
    <scope>NUCLEOTIDE SEQUENCE</scope>
    <source>
        <strain evidence="5">ATCC 38472_TT</strain>
    </source>
</reference>
<comment type="caution">
    <text evidence="5">The sequence shown here is derived from an EMBL/GenBank/DDBJ whole genome shotgun (WGS) entry which is preliminary data.</text>
</comment>
<feature type="repeat" description="TPR" evidence="2">
    <location>
        <begin position="431"/>
        <end position="464"/>
    </location>
</feature>
<dbReference type="InterPro" id="IPR019734">
    <property type="entry name" value="TPR_rpt"/>
</dbReference>
<gene>
    <name evidence="5" type="ORF">Poli38472_003046</name>
</gene>
<dbReference type="PANTHER" id="PTHR23082:SF0">
    <property type="entry name" value="GENERAL TRANSCRIPTION FACTOR 3C POLYPEPTIDE 3"/>
    <property type="match status" value="1"/>
</dbReference>
<proteinExistence type="inferred from homology"/>
<feature type="compositionally biased region" description="Basic and acidic residues" evidence="3">
    <location>
        <begin position="519"/>
        <end position="534"/>
    </location>
</feature>
<dbReference type="InterPro" id="IPR029058">
    <property type="entry name" value="AB_hydrolase_fold"/>
</dbReference>
<organism evidence="5 6">
    <name type="scientific">Pythium oligandrum</name>
    <name type="common">Mycoparasitic fungus</name>
    <dbReference type="NCBI Taxonomy" id="41045"/>
    <lineage>
        <taxon>Eukaryota</taxon>
        <taxon>Sar</taxon>
        <taxon>Stramenopiles</taxon>
        <taxon>Oomycota</taxon>
        <taxon>Peronosporomycetes</taxon>
        <taxon>Pythiales</taxon>
        <taxon>Pythiaceae</taxon>
        <taxon>Pythium</taxon>
    </lineage>
</organism>
<feature type="compositionally biased region" description="Acidic residues" evidence="3">
    <location>
        <begin position="544"/>
        <end position="569"/>
    </location>
</feature>
<evidence type="ECO:0000256" key="2">
    <source>
        <dbReference type="PROSITE-ProRule" id="PRU00339"/>
    </source>
</evidence>
<comment type="similarity">
    <text evidence="1">Belongs to the AB hydrolase superfamily. MetX family.</text>
</comment>
<feature type="compositionally biased region" description="Acidic residues" evidence="3">
    <location>
        <begin position="23"/>
        <end position="41"/>
    </location>
</feature>
<dbReference type="NCBIfam" id="TIGR01392">
    <property type="entry name" value="homoserO_Ac_trn"/>
    <property type="match status" value="1"/>
</dbReference>
<dbReference type="SMART" id="SM00028">
    <property type="entry name" value="TPR"/>
    <property type="match status" value="7"/>
</dbReference>
<dbReference type="InterPro" id="IPR008220">
    <property type="entry name" value="HAT_MetX-like"/>
</dbReference>
<dbReference type="InterPro" id="IPR011990">
    <property type="entry name" value="TPR-like_helical_dom_sf"/>
</dbReference>
<feature type="region of interest" description="Disordered" evidence="3">
    <location>
        <begin position="514"/>
        <end position="582"/>
    </location>
</feature>
<evidence type="ECO:0000259" key="4">
    <source>
        <dbReference type="Pfam" id="PF00561"/>
    </source>
</evidence>
<dbReference type="PANTHER" id="PTHR23082">
    <property type="entry name" value="TRANSCRIPTION INITIATION FACTOR IIIC TFIIIC , POLYPEPTIDE 3-RELATED"/>
    <property type="match status" value="1"/>
</dbReference>
<dbReference type="SUPFAM" id="SSF48452">
    <property type="entry name" value="TPR-like"/>
    <property type="match status" value="2"/>
</dbReference>
<keyword evidence="6" id="KW-1185">Reference proteome</keyword>
<dbReference type="NCBIfam" id="NF001209">
    <property type="entry name" value="PRK00175.1"/>
    <property type="match status" value="1"/>
</dbReference>
<evidence type="ECO:0000313" key="6">
    <source>
        <dbReference type="Proteomes" id="UP000794436"/>
    </source>
</evidence>
<dbReference type="Proteomes" id="UP000794436">
    <property type="component" value="Unassembled WGS sequence"/>
</dbReference>
<dbReference type="Pfam" id="PF12895">
    <property type="entry name" value="ANAPC3"/>
    <property type="match status" value="1"/>
</dbReference>
<accession>A0A8K1FCF1</accession>
<dbReference type="HAMAP" id="MF_00296">
    <property type="entry name" value="MetX_acyltransf"/>
    <property type="match status" value="1"/>
</dbReference>
<evidence type="ECO:0000313" key="5">
    <source>
        <dbReference type="EMBL" id="TMW57121.1"/>
    </source>
</evidence>
<feature type="repeat" description="TPR" evidence="2">
    <location>
        <begin position="229"/>
        <end position="262"/>
    </location>
</feature>
<dbReference type="Gene3D" id="1.25.40.10">
    <property type="entry name" value="Tetratricopeptide repeat domain"/>
    <property type="match status" value="3"/>
</dbReference>
<dbReference type="Gene3D" id="3.40.50.1820">
    <property type="entry name" value="alpha/beta hydrolase"/>
    <property type="match status" value="1"/>
</dbReference>
<dbReference type="Pfam" id="PF00561">
    <property type="entry name" value="Abhydrolase_1"/>
    <property type="match status" value="1"/>
</dbReference>
<dbReference type="InterPro" id="IPR000073">
    <property type="entry name" value="AB_hydrolase_1"/>
</dbReference>
<dbReference type="GO" id="GO:0016747">
    <property type="term" value="F:acyltransferase activity, transferring groups other than amino-acyl groups"/>
    <property type="evidence" value="ECO:0007669"/>
    <property type="project" value="InterPro"/>
</dbReference>
<feature type="region of interest" description="Disordered" evidence="3">
    <location>
        <begin position="14"/>
        <end position="119"/>
    </location>
</feature>
<evidence type="ECO:0000256" key="1">
    <source>
        <dbReference type="ARBA" id="ARBA00006886"/>
    </source>
</evidence>
<keyword evidence="2" id="KW-0802">TPR repeat</keyword>
<feature type="repeat" description="TPR" evidence="2">
    <location>
        <begin position="161"/>
        <end position="194"/>
    </location>
</feature>
<feature type="repeat" description="TPR" evidence="2">
    <location>
        <begin position="195"/>
        <end position="228"/>
    </location>
</feature>
<name>A0A8K1FCF1_PYTOL</name>
<dbReference type="InterPro" id="IPR039340">
    <property type="entry name" value="Tfc4/TFIIIC-102/Sfc4"/>
</dbReference>